<dbReference type="AlphaFoldDB" id="A0A9W6QWI3"/>
<name>A0A9W6QWI3_9PSEU</name>
<evidence type="ECO:0000313" key="2">
    <source>
        <dbReference type="EMBL" id="GLY63946.1"/>
    </source>
</evidence>
<feature type="transmembrane region" description="Helical" evidence="1">
    <location>
        <begin position="36"/>
        <end position="55"/>
    </location>
</feature>
<evidence type="ECO:0000313" key="3">
    <source>
        <dbReference type="Proteomes" id="UP001165136"/>
    </source>
</evidence>
<accession>A0A9W6QWI3</accession>
<reference evidence="2" key="1">
    <citation type="submission" date="2023-03" db="EMBL/GenBank/DDBJ databases">
        <title>Amycolatopsis taiwanensis NBRC 103393.</title>
        <authorList>
            <person name="Ichikawa N."/>
            <person name="Sato H."/>
            <person name="Tonouchi N."/>
        </authorList>
    </citation>
    <scope>NUCLEOTIDE SEQUENCE</scope>
    <source>
        <strain evidence="2">NBRC 103393</strain>
    </source>
</reference>
<keyword evidence="1" id="KW-0472">Membrane</keyword>
<keyword evidence="1" id="KW-0812">Transmembrane</keyword>
<gene>
    <name evidence="2" type="ORF">Atai01_05650</name>
</gene>
<dbReference type="RefSeq" id="WP_285485889.1">
    <property type="nucleotide sequence ID" value="NZ_BSTI01000001.1"/>
</dbReference>
<keyword evidence="1" id="KW-1133">Transmembrane helix</keyword>
<dbReference type="EMBL" id="BSTI01000001">
    <property type="protein sequence ID" value="GLY63946.1"/>
    <property type="molecule type" value="Genomic_DNA"/>
</dbReference>
<feature type="transmembrane region" description="Helical" evidence="1">
    <location>
        <begin position="122"/>
        <end position="146"/>
    </location>
</feature>
<feature type="transmembrane region" description="Helical" evidence="1">
    <location>
        <begin position="67"/>
        <end position="85"/>
    </location>
</feature>
<organism evidence="2 3">
    <name type="scientific">Amycolatopsis taiwanensis</name>
    <dbReference type="NCBI Taxonomy" id="342230"/>
    <lineage>
        <taxon>Bacteria</taxon>
        <taxon>Bacillati</taxon>
        <taxon>Actinomycetota</taxon>
        <taxon>Actinomycetes</taxon>
        <taxon>Pseudonocardiales</taxon>
        <taxon>Pseudonocardiaceae</taxon>
        <taxon>Amycolatopsis</taxon>
    </lineage>
</organism>
<feature type="transmembrane region" description="Helical" evidence="1">
    <location>
        <begin position="6"/>
        <end position="24"/>
    </location>
</feature>
<dbReference type="Proteomes" id="UP001165136">
    <property type="component" value="Unassembled WGS sequence"/>
</dbReference>
<protein>
    <submittedName>
        <fullName evidence="2">Uncharacterized protein</fullName>
    </submittedName>
</protein>
<keyword evidence="3" id="KW-1185">Reference proteome</keyword>
<evidence type="ECO:0000256" key="1">
    <source>
        <dbReference type="SAM" id="Phobius"/>
    </source>
</evidence>
<comment type="caution">
    <text evidence="2">The sequence shown here is derived from an EMBL/GenBank/DDBJ whole genome shotgun (WGS) entry which is preliminary data.</text>
</comment>
<proteinExistence type="predicted"/>
<feature type="transmembrane region" description="Helical" evidence="1">
    <location>
        <begin position="97"/>
        <end position="116"/>
    </location>
</feature>
<sequence length="163" mass="17653">MGEVAHMAGMGLMTSVVAPGLVLVGRRFVPWRRLPAPPVLVLPLFLALHSTLTVAMGRTDFPVPADLALHTLLLAAAVWFWLPVLQPRPGRPEAVRAVYLFLAGPSLDLAAVYLIIAGEERAGLAMIIGMLPLGLAAVVVMWRWIVREDRLAERGRWGHGADA</sequence>